<reference evidence="1 2" key="1">
    <citation type="submission" date="2017-10" db="EMBL/GenBank/DDBJ databases">
        <title>Nyctiphanis sp. nov., isolated from the stomach of the euphausiid Nyctiphanes simplex (Hansen, 1911) in the Gulf of California.</title>
        <authorList>
            <person name="Gomez-Gil B."/>
            <person name="Aguilar-Mendez M."/>
            <person name="Lopez-Cortes A."/>
            <person name="Gomez-Gutierrez J."/>
            <person name="Roque A."/>
            <person name="Lang E."/>
            <person name="Gonzalez-Castillo A."/>
        </authorList>
    </citation>
    <scope>NUCLEOTIDE SEQUENCE [LARGE SCALE GENOMIC DNA]</scope>
    <source>
        <strain evidence="1 2">CAIM 600</strain>
    </source>
</reference>
<dbReference type="RefSeq" id="WP_129122677.1">
    <property type="nucleotide sequence ID" value="NZ_PEIB01000015.1"/>
</dbReference>
<dbReference type="OrthoDB" id="9805247at2"/>
<dbReference type="EMBL" id="PEIB01000015">
    <property type="protein sequence ID" value="RXJ72832.1"/>
    <property type="molecule type" value="Genomic_DNA"/>
</dbReference>
<dbReference type="PANTHER" id="PTHR39166:SF1">
    <property type="entry name" value="BLL1166 PROTEIN"/>
    <property type="match status" value="1"/>
</dbReference>
<dbReference type="InterPro" id="IPR009267">
    <property type="entry name" value="NTP_transf_6"/>
</dbReference>
<dbReference type="PANTHER" id="PTHR39166">
    <property type="entry name" value="BLL1166 PROTEIN"/>
    <property type="match status" value="1"/>
</dbReference>
<name>A0A4Q0YPE6_9GAMM</name>
<accession>A0A4Q0YPE6</accession>
<sequence>MKQRLIDIITTSAEITETLRICEKIALPNYYLAGGAITQCVWNHLLGLPLLNKVKDFDIVYFDDQRALTESFYETQITRRITHSIPVDVKNQAIVHEWYPRKFGHTITPYQKTEDGIASWLPAFSIGVKSVNGNIEVFSAYGLDDLFSMTVRPNKMAMSEESYLKMTDGFKRRWPEVFVLPWNVHHS</sequence>
<gene>
    <name evidence="1" type="ORF">CS022_13320</name>
</gene>
<evidence type="ECO:0000313" key="1">
    <source>
        <dbReference type="EMBL" id="RXJ72832.1"/>
    </source>
</evidence>
<dbReference type="AlphaFoldDB" id="A0A4Q0YPE6"/>
<organism evidence="1 2">
    <name type="scientific">Veronia nyctiphanis</name>
    <dbReference type="NCBI Taxonomy" id="1278244"/>
    <lineage>
        <taxon>Bacteria</taxon>
        <taxon>Pseudomonadati</taxon>
        <taxon>Pseudomonadota</taxon>
        <taxon>Gammaproteobacteria</taxon>
        <taxon>Vibrionales</taxon>
        <taxon>Vibrionaceae</taxon>
        <taxon>Veronia</taxon>
    </lineage>
</organism>
<dbReference type="Pfam" id="PF06042">
    <property type="entry name" value="NTP_transf_6"/>
    <property type="match status" value="1"/>
</dbReference>
<keyword evidence="2" id="KW-1185">Reference proteome</keyword>
<comment type="caution">
    <text evidence="1">The sequence shown here is derived from an EMBL/GenBank/DDBJ whole genome shotgun (WGS) entry which is preliminary data.</text>
</comment>
<evidence type="ECO:0000313" key="2">
    <source>
        <dbReference type="Proteomes" id="UP000290287"/>
    </source>
</evidence>
<proteinExistence type="predicted"/>
<evidence type="ECO:0008006" key="3">
    <source>
        <dbReference type="Google" id="ProtNLM"/>
    </source>
</evidence>
<protein>
    <recommendedName>
        <fullName evidence="3">Nucleotidyltransferase family protein</fullName>
    </recommendedName>
</protein>
<dbReference type="Proteomes" id="UP000290287">
    <property type="component" value="Unassembled WGS sequence"/>
</dbReference>